<dbReference type="RefSeq" id="WP_124707721.1">
    <property type="nucleotide sequence ID" value="NZ_CP033972.1"/>
</dbReference>
<dbReference type="InterPro" id="IPR029066">
    <property type="entry name" value="PLP-binding_barrel"/>
</dbReference>
<dbReference type="InterPro" id="IPR001608">
    <property type="entry name" value="Ala_racemase_N"/>
</dbReference>
<dbReference type="PANTHER" id="PTHR28004:SF2">
    <property type="entry name" value="D-SERINE DEHYDRATASE"/>
    <property type="match status" value="1"/>
</dbReference>
<dbReference type="SMART" id="SM01119">
    <property type="entry name" value="D-ser_dehydrat"/>
    <property type="match status" value="1"/>
</dbReference>
<dbReference type="AlphaFoldDB" id="A0A3G8JJX8"/>
<evidence type="ECO:0000259" key="3">
    <source>
        <dbReference type="SMART" id="SM01119"/>
    </source>
</evidence>
<dbReference type="GO" id="GO:0008721">
    <property type="term" value="F:D-serine ammonia-lyase activity"/>
    <property type="evidence" value="ECO:0007669"/>
    <property type="project" value="TreeGrafter"/>
</dbReference>
<sequence>MTDTPFLTVDVARLDTNIGATAARARATDLQLRPHAKTHKCAQIAQLQLDAGAVGLTVATIGEAEAFADAALTGRRDLFIAYPLWVTEHKGARLRALADRIRLRVAIDSVDGARRLAAETADVDLEVVVEVDSGQHRTGVDPDQAGVIARTAVESGLRVVGLFTFPGHGYGPGDARRRAADNEVAAISRAADRLRDNGIDPVVRSGGSTPTIEFAGTEALTEIRPGVYPFNDAQQVELGSCDLDAVALCAVGTVVHRTGRRIVADTGSKILGADRPPWTSGFGRLLDAPDARITSLSEHHAVIDYPRDDDAIPELGARVRVVPNHVCTAVNLVDHLYAEAADGTSVRWPVIARGANS</sequence>
<dbReference type="SUPFAM" id="SSF51419">
    <property type="entry name" value="PLP-binding barrel"/>
    <property type="match status" value="1"/>
</dbReference>
<dbReference type="InterPro" id="IPR042208">
    <property type="entry name" value="D-ser_dehydrat-like_sf"/>
</dbReference>
<dbReference type="EMBL" id="CP033972">
    <property type="protein sequence ID" value="AZG44925.1"/>
    <property type="molecule type" value="Genomic_DNA"/>
</dbReference>
<evidence type="ECO:0000256" key="2">
    <source>
        <dbReference type="ARBA" id="ARBA00023239"/>
    </source>
</evidence>
<dbReference type="Proteomes" id="UP000271469">
    <property type="component" value="Chromosome"/>
</dbReference>
<dbReference type="InterPro" id="IPR051466">
    <property type="entry name" value="D-amino_acid_metab_enzyme"/>
</dbReference>
<dbReference type="KEGG" id="gom:D7316_01517"/>
<keyword evidence="2 4" id="KW-0456">Lyase</keyword>
<protein>
    <submittedName>
        <fullName evidence="4">D-threo-3-hydroxyaspartate dehydratase</fullName>
        <ecNumber evidence="4">4.3.1.27</ecNumber>
    </submittedName>
</protein>
<evidence type="ECO:0000313" key="4">
    <source>
        <dbReference type="EMBL" id="AZG44925.1"/>
    </source>
</evidence>
<dbReference type="PANTHER" id="PTHR28004">
    <property type="entry name" value="ZGC:162816-RELATED"/>
    <property type="match status" value="1"/>
</dbReference>
<organism evidence="4 5">
    <name type="scientific">Gordonia insulae</name>
    <dbReference type="NCBI Taxonomy" id="2420509"/>
    <lineage>
        <taxon>Bacteria</taxon>
        <taxon>Bacillati</taxon>
        <taxon>Actinomycetota</taxon>
        <taxon>Actinomycetes</taxon>
        <taxon>Mycobacteriales</taxon>
        <taxon>Gordoniaceae</taxon>
        <taxon>Gordonia</taxon>
    </lineage>
</organism>
<reference evidence="4 5" key="1">
    <citation type="submission" date="2018-11" db="EMBL/GenBank/DDBJ databases">
        <title>Gordonia insulae sp. nov., isolated from an island soil.</title>
        <authorList>
            <person name="Kim Y.S."/>
            <person name="Kim S.B."/>
        </authorList>
    </citation>
    <scope>NUCLEOTIDE SEQUENCE [LARGE SCALE GENOMIC DNA]</scope>
    <source>
        <strain evidence="4 5">MMS17-SY073</strain>
    </source>
</reference>
<dbReference type="Pfam" id="PF01168">
    <property type="entry name" value="Ala_racemase_N"/>
    <property type="match status" value="1"/>
</dbReference>
<comment type="similarity">
    <text evidence="1">Belongs to the DSD1 family.</text>
</comment>
<dbReference type="OrthoDB" id="9811417at2"/>
<name>A0A3G8JJX8_9ACTN</name>
<proteinExistence type="inferred from homology"/>
<evidence type="ECO:0000313" key="5">
    <source>
        <dbReference type="Proteomes" id="UP000271469"/>
    </source>
</evidence>
<dbReference type="EC" id="4.3.1.27" evidence="4"/>
<gene>
    <name evidence="4" type="primary">dthadh</name>
    <name evidence="4" type="ORF">D7316_01517</name>
</gene>
<dbReference type="InterPro" id="IPR026956">
    <property type="entry name" value="D-ser_dehydrat-like_dom"/>
</dbReference>
<feature type="domain" description="D-serine dehydratase-like" evidence="3">
    <location>
        <begin position="247"/>
        <end position="339"/>
    </location>
</feature>
<dbReference type="GO" id="GO:0036088">
    <property type="term" value="P:D-serine catabolic process"/>
    <property type="evidence" value="ECO:0007669"/>
    <property type="project" value="TreeGrafter"/>
</dbReference>
<accession>A0A3G8JJX8</accession>
<dbReference type="Gene3D" id="3.20.20.10">
    <property type="entry name" value="Alanine racemase"/>
    <property type="match status" value="1"/>
</dbReference>
<evidence type="ECO:0000256" key="1">
    <source>
        <dbReference type="ARBA" id="ARBA00005323"/>
    </source>
</evidence>
<keyword evidence="5" id="KW-1185">Reference proteome</keyword>
<dbReference type="Pfam" id="PF14031">
    <property type="entry name" value="D-ser_dehydrat"/>
    <property type="match status" value="1"/>
</dbReference>
<dbReference type="Gene3D" id="2.40.37.20">
    <property type="entry name" value="D-serine dehydratase-like domain"/>
    <property type="match status" value="1"/>
</dbReference>